<protein>
    <submittedName>
        <fullName evidence="1">Uncharacterized protein</fullName>
    </submittedName>
</protein>
<sequence length="165" mass="18317">MDNFSKLPEECISQILSMTSPRDACRLSAISSLFNAAADSNSLWESFLPSDYREIVSRSVSPVVFSTKKQLYFSLCESPPLLDSGRLVINRDLPSFLGYEAKILLVLPSRWEVVSVSLSPETPHFKPGRAMPSLPSPLHAILLRPAIRLCLLKGFHRSTDDVAVI</sequence>
<reference evidence="1 2" key="1">
    <citation type="journal article" date="2021" name="Hortic Res">
        <title>High-quality reference genome and annotation aids understanding of berry development for evergreen blueberry (Vaccinium darrowii).</title>
        <authorList>
            <person name="Yu J."/>
            <person name="Hulse-Kemp A.M."/>
            <person name="Babiker E."/>
            <person name="Staton M."/>
        </authorList>
    </citation>
    <scope>NUCLEOTIDE SEQUENCE [LARGE SCALE GENOMIC DNA]</scope>
    <source>
        <strain evidence="2">cv. NJ 8807/NJ 8810</strain>
        <tissue evidence="1">Young leaf</tissue>
    </source>
</reference>
<keyword evidence="2" id="KW-1185">Reference proteome</keyword>
<organism evidence="1 2">
    <name type="scientific">Vaccinium darrowii</name>
    <dbReference type="NCBI Taxonomy" id="229202"/>
    <lineage>
        <taxon>Eukaryota</taxon>
        <taxon>Viridiplantae</taxon>
        <taxon>Streptophyta</taxon>
        <taxon>Embryophyta</taxon>
        <taxon>Tracheophyta</taxon>
        <taxon>Spermatophyta</taxon>
        <taxon>Magnoliopsida</taxon>
        <taxon>eudicotyledons</taxon>
        <taxon>Gunneridae</taxon>
        <taxon>Pentapetalae</taxon>
        <taxon>asterids</taxon>
        <taxon>Ericales</taxon>
        <taxon>Ericaceae</taxon>
        <taxon>Vaccinioideae</taxon>
        <taxon>Vaccinieae</taxon>
        <taxon>Vaccinium</taxon>
    </lineage>
</organism>
<evidence type="ECO:0000313" key="2">
    <source>
        <dbReference type="Proteomes" id="UP000828048"/>
    </source>
</evidence>
<gene>
    <name evidence="1" type="ORF">Vadar_011307</name>
</gene>
<evidence type="ECO:0000313" key="1">
    <source>
        <dbReference type="EMBL" id="KAH7833947.1"/>
    </source>
</evidence>
<accession>A0ACB7WZV5</accession>
<proteinExistence type="predicted"/>
<name>A0ACB7WZV5_9ERIC</name>
<dbReference type="EMBL" id="CM037152">
    <property type="protein sequence ID" value="KAH7833947.1"/>
    <property type="molecule type" value="Genomic_DNA"/>
</dbReference>
<comment type="caution">
    <text evidence="1">The sequence shown here is derived from an EMBL/GenBank/DDBJ whole genome shotgun (WGS) entry which is preliminary data.</text>
</comment>
<dbReference type="Proteomes" id="UP000828048">
    <property type="component" value="Chromosome 2"/>
</dbReference>